<name>A0A1B5KSD0_USTVR</name>
<dbReference type="AlphaFoldDB" id="A0A1B5KSD0"/>
<sequence>MPVSTPPKRQVPASTWATPAHAALRQPPASLKRRLNGIWDDGTWWCNCEPRSRAVRRESKKNNRNKGRLYWTCAYSSCKFFLWEEEAAVREPAASRGHDHDGHGHGLGDDEPEPLRPKTPTFTQRPLESYGILKTLTRRGSATKRSGGNMAFESSASATTASFSSGLTVRNEPSRTSAAQPDTPGTKRKRHQRQTSSYGEFSDLDSDEERQLARLADRGARPTTPRAATATRDVFTTPATETRAIDVIGGLPTPSVSRILFPPSEAPRFKTVSFEEPLSTEAVVTPTKAPPSSHAHANAVSPPISPCNAVQDLTSLVMDLLRDQPVDRGVAGSLRKALDAWGRKTAGIAKGRDAARAAAKQKQARISELEETVRALQGKLKYQEEKMTETKRKIQDAYDVI</sequence>
<feature type="compositionally biased region" description="Basic and acidic residues" evidence="6">
    <location>
        <begin position="96"/>
        <end position="116"/>
    </location>
</feature>
<evidence type="ECO:0000256" key="6">
    <source>
        <dbReference type="SAM" id="MobiDB-lite"/>
    </source>
</evidence>
<dbReference type="Proteomes" id="UP000027002">
    <property type="component" value="Chromosome 3"/>
</dbReference>
<dbReference type="InterPro" id="IPR010666">
    <property type="entry name" value="Znf_GRF"/>
</dbReference>
<feature type="domain" description="GRF-type" evidence="7">
    <location>
        <begin position="46"/>
        <end position="87"/>
    </location>
</feature>
<reference evidence="9" key="3">
    <citation type="submission" date="2020-03" db="EMBL/GenBank/DDBJ databases">
        <title>A mixture of massive structural variations and highly conserved coding sequences in Ustilaginoidea virens genome.</title>
        <authorList>
            <person name="Zhang K."/>
            <person name="Zhao Z."/>
            <person name="Zhang Z."/>
            <person name="Li Y."/>
            <person name="Hsiang T."/>
            <person name="Sun W."/>
        </authorList>
    </citation>
    <scope>NUCLEOTIDE SEQUENCE</scope>
    <source>
        <strain evidence="9">UV-8b</strain>
    </source>
</reference>
<evidence type="ECO:0000256" key="5">
    <source>
        <dbReference type="SAM" id="Coils"/>
    </source>
</evidence>
<feature type="coiled-coil region" evidence="5">
    <location>
        <begin position="352"/>
        <end position="393"/>
    </location>
</feature>
<evidence type="ECO:0000313" key="11">
    <source>
        <dbReference type="Proteomes" id="UP000054053"/>
    </source>
</evidence>
<evidence type="ECO:0000313" key="10">
    <source>
        <dbReference type="Proteomes" id="UP000027002"/>
    </source>
</evidence>
<reference evidence="11" key="2">
    <citation type="journal article" date="2016" name="Genome Announc.">
        <title>Genome sequence of Ustilaginoidea virens IPU010, a rice pathogenic fungus causing false smut.</title>
        <authorList>
            <person name="Kumagai T."/>
            <person name="Ishii T."/>
            <person name="Terai G."/>
            <person name="Umemura M."/>
            <person name="Machida M."/>
            <person name="Asai K."/>
        </authorList>
    </citation>
    <scope>NUCLEOTIDE SEQUENCE [LARGE SCALE GENOMIC DNA]</scope>
    <source>
        <strain evidence="11">IPU010</strain>
    </source>
</reference>
<keyword evidence="1" id="KW-0479">Metal-binding</keyword>
<evidence type="ECO:0000256" key="2">
    <source>
        <dbReference type="ARBA" id="ARBA00022771"/>
    </source>
</evidence>
<reference evidence="8" key="1">
    <citation type="journal article" date="2016" name="Genome Announc.">
        <title>Genome Sequence of Ustilaginoidea virens IPU010, a Rice Pathogenic Fungus Causing False Smut.</title>
        <authorList>
            <person name="Kumagai T."/>
            <person name="Ishii T."/>
            <person name="Terai G."/>
            <person name="Umemura M."/>
            <person name="Machida M."/>
            <person name="Asai K."/>
        </authorList>
    </citation>
    <scope>NUCLEOTIDE SEQUENCE [LARGE SCALE GENOMIC DNA]</scope>
    <source>
        <strain evidence="8">IPU010</strain>
    </source>
</reference>
<dbReference type="RefSeq" id="XP_042997419.1">
    <property type="nucleotide sequence ID" value="XM_043141485.1"/>
</dbReference>
<evidence type="ECO:0000256" key="4">
    <source>
        <dbReference type="PROSITE-ProRule" id="PRU01343"/>
    </source>
</evidence>
<dbReference type="EMBL" id="CP072755">
    <property type="protein sequence ID" value="QUC19746.1"/>
    <property type="molecule type" value="Genomic_DNA"/>
</dbReference>
<keyword evidence="2 4" id="KW-0863">Zinc-finger</keyword>
<dbReference type="GO" id="GO:0008270">
    <property type="term" value="F:zinc ion binding"/>
    <property type="evidence" value="ECO:0007669"/>
    <property type="project" value="UniProtKB-KW"/>
</dbReference>
<evidence type="ECO:0000256" key="1">
    <source>
        <dbReference type="ARBA" id="ARBA00022723"/>
    </source>
</evidence>
<proteinExistence type="predicted"/>
<accession>A0A1B5KSD0</accession>
<keyword evidence="3" id="KW-0862">Zinc</keyword>
<dbReference type="OrthoDB" id="430051at2759"/>
<keyword evidence="10" id="KW-1185">Reference proteome</keyword>
<dbReference type="GeneID" id="66064765"/>
<evidence type="ECO:0000259" key="7">
    <source>
        <dbReference type="PROSITE" id="PS51999"/>
    </source>
</evidence>
<dbReference type="PROSITE" id="PS51999">
    <property type="entry name" value="ZF_GRF"/>
    <property type="match status" value="1"/>
</dbReference>
<dbReference type="KEGG" id="uvi:66064765"/>
<protein>
    <recommendedName>
        <fullName evidence="7">GRF-type domain-containing protein</fullName>
    </recommendedName>
</protein>
<dbReference type="Proteomes" id="UP000054053">
    <property type="component" value="Unassembled WGS sequence"/>
</dbReference>
<gene>
    <name evidence="9" type="ORF">UV8b_03987</name>
    <name evidence="8" type="ORF">UVI_02004940</name>
</gene>
<feature type="region of interest" description="Disordered" evidence="6">
    <location>
        <begin position="92"/>
        <end position="208"/>
    </location>
</feature>
<evidence type="ECO:0000256" key="3">
    <source>
        <dbReference type="ARBA" id="ARBA00022833"/>
    </source>
</evidence>
<dbReference type="EMBL" id="BBTG02000002">
    <property type="protein sequence ID" value="GAO13783.1"/>
    <property type="molecule type" value="Genomic_DNA"/>
</dbReference>
<feature type="compositionally biased region" description="Low complexity" evidence="6">
    <location>
        <begin position="151"/>
        <end position="165"/>
    </location>
</feature>
<keyword evidence="5" id="KW-0175">Coiled coil</keyword>
<evidence type="ECO:0000313" key="8">
    <source>
        <dbReference type="EMBL" id="GAO13783.1"/>
    </source>
</evidence>
<organism evidence="8 11">
    <name type="scientific">Ustilaginoidea virens</name>
    <name type="common">Rice false smut fungus</name>
    <name type="synonym">Villosiclava virens</name>
    <dbReference type="NCBI Taxonomy" id="1159556"/>
    <lineage>
        <taxon>Eukaryota</taxon>
        <taxon>Fungi</taxon>
        <taxon>Dikarya</taxon>
        <taxon>Ascomycota</taxon>
        <taxon>Pezizomycotina</taxon>
        <taxon>Sordariomycetes</taxon>
        <taxon>Hypocreomycetidae</taxon>
        <taxon>Hypocreales</taxon>
        <taxon>Clavicipitaceae</taxon>
        <taxon>Ustilaginoidea</taxon>
    </lineage>
</organism>
<evidence type="ECO:0000313" key="9">
    <source>
        <dbReference type="EMBL" id="QUC19746.1"/>
    </source>
</evidence>